<proteinExistence type="predicted"/>
<evidence type="ECO:0000313" key="3">
    <source>
        <dbReference type="WBParaSite" id="ACRNAN_Path_716.g2705.t1"/>
    </source>
</evidence>
<reference evidence="3" key="1">
    <citation type="submission" date="2022-11" db="UniProtKB">
        <authorList>
            <consortium name="WormBaseParasite"/>
        </authorList>
    </citation>
    <scope>IDENTIFICATION</scope>
</reference>
<evidence type="ECO:0000313" key="2">
    <source>
        <dbReference type="Proteomes" id="UP000887540"/>
    </source>
</evidence>
<keyword evidence="2" id="KW-1185">Reference proteome</keyword>
<dbReference type="AlphaFoldDB" id="A0A914CBY0"/>
<accession>A0A914CBY0</accession>
<feature type="coiled-coil region" evidence="1">
    <location>
        <begin position="96"/>
        <end position="148"/>
    </location>
</feature>
<evidence type="ECO:0000256" key="1">
    <source>
        <dbReference type="SAM" id="Coils"/>
    </source>
</evidence>
<protein>
    <submittedName>
        <fullName evidence="3">Uncharacterized protein</fullName>
    </submittedName>
</protein>
<sequence length="167" mass="19043">MQPNIRIVSGSTAKFLEKTRKATEIVNEATNLAYIRIQTWIDYVNELKEQAKLSERKISTPISKPSNLMLDVDLLDLDGVIDQAFQKCSLMKSEKVTEARNEYTELERLRDEANKAEDDLQELVEEKRHDLENDIQKIDEELADLEALCTALGCHQEFEAIVSTNGS</sequence>
<dbReference type="Proteomes" id="UP000887540">
    <property type="component" value="Unplaced"/>
</dbReference>
<keyword evidence="1" id="KW-0175">Coiled coil</keyword>
<name>A0A914CBY0_9BILA</name>
<organism evidence="2 3">
    <name type="scientific">Acrobeloides nanus</name>
    <dbReference type="NCBI Taxonomy" id="290746"/>
    <lineage>
        <taxon>Eukaryota</taxon>
        <taxon>Metazoa</taxon>
        <taxon>Ecdysozoa</taxon>
        <taxon>Nematoda</taxon>
        <taxon>Chromadorea</taxon>
        <taxon>Rhabditida</taxon>
        <taxon>Tylenchina</taxon>
        <taxon>Cephalobomorpha</taxon>
        <taxon>Cephaloboidea</taxon>
        <taxon>Cephalobidae</taxon>
        <taxon>Acrobeloides</taxon>
    </lineage>
</organism>
<dbReference type="WBParaSite" id="ACRNAN_Path_716.g2705.t1">
    <property type="protein sequence ID" value="ACRNAN_Path_716.g2705.t1"/>
    <property type="gene ID" value="ACRNAN_Path_716.g2705"/>
</dbReference>